<dbReference type="InterPro" id="IPR037006">
    <property type="entry name" value="CheA-like_homodim_sf"/>
</dbReference>
<dbReference type="EMBL" id="JACTVA010000022">
    <property type="protein sequence ID" value="MBC9207845.1"/>
    <property type="molecule type" value="Genomic_DNA"/>
</dbReference>
<dbReference type="Proteomes" id="UP000626026">
    <property type="component" value="Unassembled WGS sequence"/>
</dbReference>
<evidence type="ECO:0000259" key="8">
    <source>
        <dbReference type="PROSITE" id="PS50109"/>
    </source>
</evidence>
<dbReference type="InterPro" id="IPR036890">
    <property type="entry name" value="HATPase_C_sf"/>
</dbReference>
<dbReference type="Pfam" id="PF02518">
    <property type="entry name" value="HATPase_c"/>
    <property type="match status" value="1"/>
</dbReference>
<feature type="domain" description="HPt" evidence="10">
    <location>
        <begin position="1"/>
        <end position="101"/>
    </location>
</feature>
<dbReference type="SMART" id="SM01231">
    <property type="entry name" value="H-kinase_dim"/>
    <property type="match status" value="1"/>
</dbReference>
<dbReference type="Gene3D" id="1.10.287.560">
    <property type="entry name" value="Histidine kinase CheA-like, homodimeric domain"/>
    <property type="match status" value="1"/>
</dbReference>
<accession>A0ABR7RML5</accession>
<dbReference type="PANTHER" id="PTHR43395:SF1">
    <property type="entry name" value="CHEMOTAXIS PROTEIN CHEA"/>
    <property type="match status" value="1"/>
</dbReference>
<dbReference type="SMART" id="SM00073">
    <property type="entry name" value="HPT"/>
    <property type="match status" value="1"/>
</dbReference>
<keyword evidence="5" id="KW-0418">Kinase</keyword>
<dbReference type="SUPFAM" id="SSF50341">
    <property type="entry name" value="CheW-like"/>
    <property type="match status" value="1"/>
</dbReference>
<evidence type="ECO:0000313" key="12">
    <source>
        <dbReference type="Proteomes" id="UP000626026"/>
    </source>
</evidence>
<dbReference type="SUPFAM" id="SSF47226">
    <property type="entry name" value="Histidine-containing phosphotransfer domain, HPT domain"/>
    <property type="match status" value="1"/>
</dbReference>
<dbReference type="SMART" id="SM00260">
    <property type="entry name" value="CheW"/>
    <property type="match status" value="1"/>
</dbReference>
<keyword evidence="3 7" id="KW-0597">Phosphoprotein</keyword>
<feature type="modified residue" description="Phosphohistidine" evidence="7">
    <location>
        <position position="44"/>
    </location>
</feature>
<evidence type="ECO:0000256" key="3">
    <source>
        <dbReference type="ARBA" id="ARBA00022553"/>
    </source>
</evidence>
<evidence type="ECO:0000256" key="6">
    <source>
        <dbReference type="ARBA" id="ARBA00023012"/>
    </source>
</evidence>
<evidence type="ECO:0000256" key="7">
    <source>
        <dbReference type="PROSITE-ProRule" id="PRU00110"/>
    </source>
</evidence>
<reference evidence="11 12" key="1">
    <citation type="journal article" date="2013" name="Int. J. Syst. Evol. Microbiol.">
        <title>Roseomonas aerophila sp. nov., isolated from air.</title>
        <authorList>
            <person name="Kim S.J."/>
            <person name="Weon H.Y."/>
            <person name="Ahn J.H."/>
            <person name="Hong S.B."/>
            <person name="Seok S.J."/>
            <person name="Whang K.S."/>
            <person name="Kwon S.W."/>
        </authorList>
    </citation>
    <scope>NUCLEOTIDE SEQUENCE [LARGE SCALE GENOMIC DNA]</scope>
    <source>
        <strain evidence="11 12">NBRC 108923</strain>
    </source>
</reference>
<dbReference type="SUPFAM" id="SSF55874">
    <property type="entry name" value="ATPase domain of HSP90 chaperone/DNA topoisomerase II/histidine kinase"/>
    <property type="match status" value="1"/>
</dbReference>
<dbReference type="InterPro" id="IPR003594">
    <property type="entry name" value="HATPase_dom"/>
</dbReference>
<gene>
    <name evidence="11" type="ORF">IBL26_13450</name>
</gene>
<dbReference type="SMART" id="SM00387">
    <property type="entry name" value="HATPase_c"/>
    <property type="match status" value="1"/>
</dbReference>
<dbReference type="InterPro" id="IPR008207">
    <property type="entry name" value="Sig_transdc_His_kin_Hpt_dom"/>
</dbReference>
<organism evidence="11 12">
    <name type="scientific">Teichococcus aerophilus</name>
    <dbReference type="NCBI Taxonomy" id="1224513"/>
    <lineage>
        <taxon>Bacteria</taxon>
        <taxon>Pseudomonadati</taxon>
        <taxon>Pseudomonadota</taxon>
        <taxon>Alphaproteobacteria</taxon>
        <taxon>Acetobacterales</taxon>
        <taxon>Roseomonadaceae</taxon>
        <taxon>Roseomonas</taxon>
    </lineage>
</organism>
<evidence type="ECO:0000256" key="5">
    <source>
        <dbReference type="ARBA" id="ARBA00022777"/>
    </source>
</evidence>
<dbReference type="Pfam" id="PF01627">
    <property type="entry name" value="Hpt"/>
    <property type="match status" value="1"/>
</dbReference>
<dbReference type="PROSITE" id="PS50109">
    <property type="entry name" value="HIS_KIN"/>
    <property type="match status" value="1"/>
</dbReference>
<evidence type="ECO:0000259" key="10">
    <source>
        <dbReference type="PROSITE" id="PS50894"/>
    </source>
</evidence>
<comment type="caution">
    <text evidence="11">The sequence shown here is derived from an EMBL/GenBank/DDBJ whole genome shotgun (WGS) entry which is preliminary data.</text>
</comment>
<dbReference type="CDD" id="cd00088">
    <property type="entry name" value="HPT"/>
    <property type="match status" value="1"/>
</dbReference>
<dbReference type="PROSITE" id="PS50851">
    <property type="entry name" value="CHEW"/>
    <property type="match status" value="1"/>
</dbReference>
<dbReference type="InterPro" id="IPR002545">
    <property type="entry name" value="CheW-lke_dom"/>
</dbReference>
<dbReference type="SUPFAM" id="SSF47384">
    <property type="entry name" value="Homodimeric domain of signal transducing histidine kinase"/>
    <property type="match status" value="1"/>
</dbReference>
<keyword evidence="12" id="KW-1185">Reference proteome</keyword>
<dbReference type="RefSeq" id="WP_187785008.1">
    <property type="nucleotide sequence ID" value="NZ_JACTVA010000022.1"/>
</dbReference>
<protein>
    <recommendedName>
        <fullName evidence="2">histidine kinase</fullName>
        <ecNumber evidence="2">2.7.13.3</ecNumber>
    </recommendedName>
</protein>
<dbReference type="EC" id="2.7.13.3" evidence="2"/>
<dbReference type="PRINTS" id="PR00344">
    <property type="entry name" value="BCTRLSENSOR"/>
</dbReference>
<dbReference type="Pfam" id="PF02895">
    <property type="entry name" value="H-kinase_dim"/>
    <property type="match status" value="1"/>
</dbReference>
<dbReference type="Gene3D" id="1.20.120.160">
    <property type="entry name" value="HPT domain"/>
    <property type="match status" value="1"/>
</dbReference>
<name>A0ABR7RML5_9PROT</name>
<dbReference type="InterPro" id="IPR005467">
    <property type="entry name" value="His_kinase_dom"/>
</dbReference>
<evidence type="ECO:0000256" key="2">
    <source>
        <dbReference type="ARBA" id="ARBA00012438"/>
    </source>
</evidence>
<dbReference type="InterPro" id="IPR036641">
    <property type="entry name" value="HPT_dom_sf"/>
</dbReference>
<keyword evidence="6" id="KW-0902">Two-component regulatory system</keyword>
<dbReference type="InterPro" id="IPR004358">
    <property type="entry name" value="Sig_transdc_His_kin-like_C"/>
</dbReference>
<comment type="catalytic activity">
    <reaction evidence="1">
        <text>ATP + protein L-histidine = ADP + protein N-phospho-L-histidine.</text>
        <dbReference type="EC" id="2.7.13.3"/>
    </reaction>
</comment>
<dbReference type="InterPro" id="IPR036097">
    <property type="entry name" value="HisK_dim/P_sf"/>
</dbReference>
<proteinExistence type="predicted"/>
<evidence type="ECO:0000256" key="4">
    <source>
        <dbReference type="ARBA" id="ARBA00022679"/>
    </source>
</evidence>
<dbReference type="Gene3D" id="3.30.565.10">
    <property type="entry name" value="Histidine kinase-like ATPase, C-terminal domain"/>
    <property type="match status" value="1"/>
</dbReference>
<dbReference type="InterPro" id="IPR036061">
    <property type="entry name" value="CheW-like_dom_sf"/>
</dbReference>
<dbReference type="Pfam" id="PF01584">
    <property type="entry name" value="CheW"/>
    <property type="match status" value="1"/>
</dbReference>
<feature type="domain" description="Histidine kinase" evidence="8">
    <location>
        <begin position="241"/>
        <end position="522"/>
    </location>
</feature>
<sequence>MDELLAQFLIEGRELLQQASEDLLALEREGHSPARLDSAFRAVHTLKGSVGLFDLAPMGKALHAAEDVLDAVRGQRVDAGSGFLDPVLACLGACEAWLDAFERHGVLPPSAVEQGRQLEAALRGCMPGAEVPGLDGPVPALPTDWAAALAATQAEAVAAAQGAGMTVTALRYLPDADCFFLGDDPLALMRGLPELVALRIEPRSPWPPAAEFSPFTCNLMLEALSTAPEEEIRRVFRFVPDQITLVELPASAIATTTVALDGAGEASARVLRVDAARIDRLLDVVGEMMVAKNALASLAARVGAIDAGLGRALADNQAAMERLAGEMHRTVIGLRMVPLSQTFRRFPRLMRETAAELGKPIDFQIHGDDVEADKAVVEGLFQPLLHLLRNAVDHGIEAAPRRAAAAKPATGQVTLRASRRGDQILVTVADDGAGLDPAALRAAALRRGLLTPTAIAALDDAAALDLVFAPGFSTASTVTALSGRGVGMDAVRTAVEDLGGRVSLSSVPGGGTTVQLVLPRATVVTTVLVIRVGEERFGIPIEAVVESLRLPVAMIQPIGGGEAFVSRDRTLPLLRLADLLGLPPRPRQGTVARLLVVRCGDQPVGIEVDGFSERMDLLLRPMSGLLSGMAGLSGSALMADGRVLLVLDVPELVG</sequence>
<dbReference type="InterPro" id="IPR051315">
    <property type="entry name" value="Bact_Chemotaxis_CheA"/>
</dbReference>
<dbReference type="PROSITE" id="PS50894">
    <property type="entry name" value="HPT"/>
    <property type="match status" value="1"/>
</dbReference>
<dbReference type="PANTHER" id="PTHR43395">
    <property type="entry name" value="SENSOR HISTIDINE KINASE CHEA"/>
    <property type="match status" value="1"/>
</dbReference>
<dbReference type="Gene3D" id="2.30.30.40">
    <property type="entry name" value="SH3 Domains"/>
    <property type="match status" value="1"/>
</dbReference>
<feature type="domain" description="CheW-like" evidence="9">
    <location>
        <begin position="524"/>
        <end position="654"/>
    </location>
</feature>
<dbReference type="InterPro" id="IPR004105">
    <property type="entry name" value="CheA-like_dim"/>
</dbReference>
<keyword evidence="4" id="KW-0808">Transferase</keyword>
<evidence type="ECO:0000313" key="11">
    <source>
        <dbReference type="EMBL" id="MBC9207845.1"/>
    </source>
</evidence>
<evidence type="ECO:0000256" key="1">
    <source>
        <dbReference type="ARBA" id="ARBA00000085"/>
    </source>
</evidence>
<evidence type="ECO:0000259" key="9">
    <source>
        <dbReference type="PROSITE" id="PS50851"/>
    </source>
</evidence>